<evidence type="ECO:0000313" key="8">
    <source>
        <dbReference type="EMBL" id="KAF7347986.1"/>
    </source>
</evidence>
<dbReference type="PROSITE" id="PS50011">
    <property type="entry name" value="PROTEIN_KINASE_DOM"/>
    <property type="match status" value="1"/>
</dbReference>
<evidence type="ECO:0000256" key="4">
    <source>
        <dbReference type="ARBA" id="ARBA00022840"/>
    </source>
</evidence>
<gene>
    <name evidence="8" type="ORF">MSAN_01750700</name>
</gene>
<dbReference type="GO" id="GO:0004674">
    <property type="term" value="F:protein serine/threonine kinase activity"/>
    <property type="evidence" value="ECO:0007669"/>
    <property type="project" value="UniProtKB-KW"/>
</dbReference>
<feature type="binding site" evidence="5">
    <location>
        <position position="243"/>
    </location>
    <ligand>
        <name>ATP</name>
        <dbReference type="ChEBI" id="CHEBI:30616"/>
    </ligand>
</feature>
<evidence type="ECO:0000256" key="6">
    <source>
        <dbReference type="RuleBase" id="RU000304"/>
    </source>
</evidence>
<dbReference type="EMBL" id="JACAZH010000017">
    <property type="protein sequence ID" value="KAF7347986.1"/>
    <property type="molecule type" value="Genomic_DNA"/>
</dbReference>
<dbReference type="SUPFAM" id="SSF56112">
    <property type="entry name" value="Protein kinase-like (PK-like)"/>
    <property type="match status" value="1"/>
</dbReference>
<dbReference type="InterPro" id="IPR051681">
    <property type="entry name" value="Ser/Thr_Kinases-Pseudokinases"/>
</dbReference>
<dbReference type="InterPro" id="IPR017441">
    <property type="entry name" value="Protein_kinase_ATP_BS"/>
</dbReference>
<dbReference type="InterPro" id="IPR059179">
    <property type="entry name" value="MLKL-like_MCAfunc"/>
</dbReference>
<evidence type="ECO:0000256" key="2">
    <source>
        <dbReference type="ARBA" id="ARBA00022741"/>
    </source>
</evidence>
<evidence type="ECO:0000256" key="3">
    <source>
        <dbReference type="ARBA" id="ARBA00022777"/>
    </source>
</evidence>
<keyword evidence="2 5" id="KW-0547">Nucleotide-binding</keyword>
<dbReference type="Gene3D" id="1.10.510.10">
    <property type="entry name" value="Transferase(Phosphotransferase) domain 1"/>
    <property type="match status" value="1"/>
</dbReference>
<dbReference type="Proteomes" id="UP000623467">
    <property type="component" value="Unassembled WGS sequence"/>
</dbReference>
<proteinExistence type="inferred from homology"/>
<reference evidence="8" key="1">
    <citation type="submission" date="2020-05" db="EMBL/GenBank/DDBJ databases">
        <title>Mycena genomes resolve the evolution of fungal bioluminescence.</title>
        <authorList>
            <person name="Tsai I.J."/>
        </authorList>
    </citation>
    <scope>NUCLEOTIDE SEQUENCE</scope>
    <source>
        <strain evidence="8">160909Yilan</strain>
    </source>
</reference>
<comment type="similarity">
    <text evidence="6">Belongs to the protein kinase superfamily.</text>
</comment>
<keyword evidence="6" id="KW-0723">Serine/threonine-protein kinase</keyword>
<dbReference type="SMART" id="SM00220">
    <property type="entry name" value="S_TKc"/>
    <property type="match status" value="1"/>
</dbReference>
<evidence type="ECO:0000256" key="1">
    <source>
        <dbReference type="ARBA" id="ARBA00022679"/>
    </source>
</evidence>
<keyword evidence="1" id="KW-0808">Transferase</keyword>
<sequence>MAVDALITAFKVLRWIHDSVQSIKTSRTQLELLYTCAEKLLTTLDTEFTESRLVPQQCSKALEDLVTLLHDIHRFVKAEEDSGFLKILLQKDGRLSKIEAFYRRIGMSVAAFQIPTLLNIQTMLAESKQAQAQDTKDLHTYLSVLETNSTELLRRLEINQNNTIAMMVCLQNQLKKRNVDREEQEFYTHTLEYLGSWSGKQVEVKRWMIAPLEVEYDDSEEIGAGGFGKVFRGTWNGTEVVIKVLRNEAGVKPSPAAFQTEIDIWSELRHPNIVQFLGANKFDDKPFIVMPYLPYNAKDFLAKQPTFERLSILRDISLGLQYLHSQSICHGDLKGINVLVDNSERALLCDFGLARLRADTTARTSIALTSKARTSTGDALQIHGSRYWMAPELLDGRSPPTRSSDVYAFGMVVYELYTGEIPLFWVPYNDFVNLVVHHERRPERPKYHKGPANTR</sequence>
<protein>
    <submittedName>
        <fullName evidence="8">Kinase-like protein</fullName>
    </submittedName>
</protein>
<keyword evidence="9" id="KW-1185">Reference proteome</keyword>
<evidence type="ECO:0000313" key="9">
    <source>
        <dbReference type="Proteomes" id="UP000623467"/>
    </source>
</evidence>
<dbReference type="PANTHER" id="PTHR44329:SF298">
    <property type="entry name" value="MIXED LINEAGE KINASE DOMAIN-LIKE PROTEIN"/>
    <property type="match status" value="1"/>
</dbReference>
<comment type="caution">
    <text evidence="8">The sequence shown here is derived from an EMBL/GenBank/DDBJ whole genome shotgun (WGS) entry which is preliminary data.</text>
</comment>
<accession>A0A8H6XWS2</accession>
<keyword evidence="4 5" id="KW-0067">ATP-binding</keyword>
<dbReference type="GO" id="GO:0005524">
    <property type="term" value="F:ATP binding"/>
    <property type="evidence" value="ECO:0007669"/>
    <property type="project" value="UniProtKB-UniRule"/>
</dbReference>
<dbReference type="InterPro" id="IPR011009">
    <property type="entry name" value="Kinase-like_dom_sf"/>
</dbReference>
<feature type="domain" description="Protein kinase" evidence="7">
    <location>
        <begin position="216"/>
        <end position="455"/>
    </location>
</feature>
<dbReference type="CDD" id="cd21037">
    <property type="entry name" value="MLKL_NTD"/>
    <property type="match status" value="1"/>
</dbReference>
<evidence type="ECO:0000256" key="5">
    <source>
        <dbReference type="PROSITE-ProRule" id="PRU10141"/>
    </source>
</evidence>
<dbReference type="PROSITE" id="PS00108">
    <property type="entry name" value="PROTEIN_KINASE_ST"/>
    <property type="match status" value="1"/>
</dbReference>
<dbReference type="InterPro" id="IPR008271">
    <property type="entry name" value="Ser/Thr_kinase_AS"/>
</dbReference>
<dbReference type="FunFam" id="3.30.200.20:FF:000180">
    <property type="entry name" value="serine/threonine-protein kinase STY46-like"/>
    <property type="match status" value="1"/>
</dbReference>
<dbReference type="InterPro" id="IPR000719">
    <property type="entry name" value="Prot_kinase_dom"/>
</dbReference>
<name>A0A8H6XWS2_9AGAR</name>
<evidence type="ECO:0000259" key="7">
    <source>
        <dbReference type="PROSITE" id="PS50011"/>
    </source>
</evidence>
<keyword evidence="3 8" id="KW-0418">Kinase</keyword>
<dbReference type="AlphaFoldDB" id="A0A8H6XWS2"/>
<dbReference type="Pfam" id="PF00069">
    <property type="entry name" value="Pkinase"/>
    <property type="match status" value="1"/>
</dbReference>
<dbReference type="OrthoDB" id="10261027at2759"/>
<organism evidence="8 9">
    <name type="scientific">Mycena sanguinolenta</name>
    <dbReference type="NCBI Taxonomy" id="230812"/>
    <lineage>
        <taxon>Eukaryota</taxon>
        <taxon>Fungi</taxon>
        <taxon>Dikarya</taxon>
        <taxon>Basidiomycota</taxon>
        <taxon>Agaricomycotina</taxon>
        <taxon>Agaricomycetes</taxon>
        <taxon>Agaricomycetidae</taxon>
        <taxon>Agaricales</taxon>
        <taxon>Marasmiineae</taxon>
        <taxon>Mycenaceae</taxon>
        <taxon>Mycena</taxon>
    </lineage>
</organism>
<dbReference type="PROSITE" id="PS00107">
    <property type="entry name" value="PROTEIN_KINASE_ATP"/>
    <property type="match status" value="1"/>
</dbReference>
<dbReference type="PANTHER" id="PTHR44329">
    <property type="entry name" value="SERINE/THREONINE-PROTEIN KINASE TNNI3K-RELATED"/>
    <property type="match status" value="1"/>
</dbReference>